<dbReference type="InterPro" id="IPR050791">
    <property type="entry name" value="Aldo-Keto_reductase"/>
</dbReference>
<evidence type="ECO:0000313" key="1">
    <source>
        <dbReference type="EMBL" id="GAK64751.1"/>
    </source>
</evidence>
<dbReference type="Proteomes" id="UP000053758">
    <property type="component" value="Unassembled WGS sequence"/>
</dbReference>
<gene>
    <name evidence="1" type="ORF">PAN0_006c2966</name>
</gene>
<proteinExistence type="predicted"/>
<organism evidence="1 2">
    <name type="scientific">Pseudozyma antarctica</name>
    <name type="common">Yeast</name>
    <name type="synonym">Candida antarctica</name>
    <dbReference type="NCBI Taxonomy" id="84753"/>
    <lineage>
        <taxon>Eukaryota</taxon>
        <taxon>Fungi</taxon>
        <taxon>Dikarya</taxon>
        <taxon>Basidiomycota</taxon>
        <taxon>Ustilaginomycotina</taxon>
        <taxon>Ustilaginomycetes</taxon>
        <taxon>Ustilaginales</taxon>
        <taxon>Ustilaginaceae</taxon>
        <taxon>Moesziomyces</taxon>
    </lineage>
</organism>
<accession>A0A081CDK5</accession>
<protein>
    <submittedName>
        <fullName evidence="1">Aldo/keto reductase</fullName>
    </submittedName>
</protein>
<sequence>MSTSPIPTIALGGSASHINVGRIAFGCMGMTWTDPAKMTPDAEAFKTIKAAVDAGSNFLNTGAFYGPPSDPYANLKLLRRFYDAHPEYKDKTVLSVKGGMDTPAYQAKGMAGLKADASVEALEKDLQAIRQHLGTDEGGKNIDVYEVSRRDTSMSVTQAMLNMLSLSTQTYTDAEGNKVTGKGLFDHISLSELGLASIQEAVKAAPVACVELEVSPWELEVFTSGIVEFCEANHLPILAYSPVGKGLLTGTIKSAADIPEGDVRSHMDRLNKDNIAKNLELANEFVQLAEKQSPKVTPTQLGLAWLMASSKVMIPLPGTTKASRAKENAEAAAIKLDDQTKNELDQKVKQFKVAGGRYNEAARNNFALMG</sequence>
<dbReference type="GO" id="GO:0016491">
    <property type="term" value="F:oxidoreductase activity"/>
    <property type="evidence" value="ECO:0007669"/>
    <property type="project" value="UniProtKB-KW"/>
</dbReference>
<dbReference type="SUPFAM" id="SSF51430">
    <property type="entry name" value="NAD(P)-linked oxidoreductase"/>
    <property type="match status" value="1"/>
</dbReference>
<dbReference type="EMBL" id="DF830073">
    <property type="protein sequence ID" value="GAK64751.1"/>
    <property type="molecule type" value="Genomic_DNA"/>
</dbReference>
<name>A0A081CDK5_PSEA2</name>
<dbReference type="Gene3D" id="3.20.20.100">
    <property type="entry name" value="NADP-dependent oxidoreductase domain"/>
    <property type="match status" value="1"/>
</dbReference>
<dbReference type="PANTHER" id="PTHR43625">
    <property type="entry name" value="AFLATOXIN B1 ALDEHYDE REDUCTASE"/>
    <property type="match status" value="1"/>
</dbReference>
<dbReference type="InterPro" id="IPR036812">
    <property type="entry name" value="NAD(P)_OxRdtase_dom_sf"/>
</dbReference>
<dbReference type="OrthoDB" id="37537at2759"/>
<keyword evidence="2" id="KW-1185">Reference proteome</keyword>
<dbReference type="GO" id="GO:0005737">
    <property type="term" value="C:cytoplasm"/>
    <property type="evidence" value="ECO:0007669"/>
    <property type="project" value="TreeGrafter"/>
</dbReference>
<dbReference type="AlphaFoldDB" id="A0A081CDK5"/>
<dbReference type="RefSeq" id="XP_014657094.1">
    <property type="nucleotide sequence ID" value="XM_014801608.1"/>
</dbReference>
<dbReference type="Pfam" id="PF00248">
    <property type="entry name" value="Aldo_ket_red"/>
    <property type="match status" value="1"/>
</dbReference>
<evidence type="ECO:0000313" key="2">
    <source>
        <dbReference type="Proteomes" id="UP000053758"/>
    </source>
</evidence>
<dbReference type="CDD" id="cd19077">
    <property type="entry name" value="AKR_AKR8A1-2"/>
    <property type="match status" value="1"/>
</dbReference>
<dbReference type="InterPro" id="IPR023210">
    <property type="entry name" value="NADP_OxRdtase_dom"/>
</dbReference>
<dbReference type="HOGENOM" id="CLU_023205_2_1_1"/>
<dbReference type="PANTHER" id="PTHR43625:SF78">
    <property type="entry name" value="PYRIDOXAL REDUCTASE-RELATED"/>
    <property type="match status" value="1"/>
</dbReference>
<reference evidence="2" key="1">
    <citation type="journal article" date="2014" name="Genome Announc.">
        <title>Draft Genome Sequence of the Yeast Pseudozyma antarctica Type Strain JCM10317, a Producer of the Glycolipid Biosurfactants, Mannosylerythritol Lipids.</title>
        <authorList>
            <person name="Saika A."/>
            <person name="Koike H."/>
            <person name="Hori T."/>
            <person name="Fukuoka T."/>
            <person name="Sato S."/>
            <person name="Habe H."/>
            <person name="Kitamoto D."/>
            <person name="Morita T."/>
        </authorList>
    </citation>
    <scope>NUCLEOTIDE SEQUENCE [LARGE SCALE GENOMIC DNA]</scope>
    <source>
        <strain evidence="2">JCM 10317</strain>
    </source>
</reference>
<dbReference type="GeneID" id="26303716"/>